<dbReference type="InterPro" id="IPR029063">
    <property type="entry name" value="SAM-dependent_MTases_sf"/>
</dbReference>
<proteinExistence type="predicted"/>
<reference evidence="2 3" key="1">
    <citation type="submission" date="2023-06" db="EMBL/GenBank/DDBJ databases">
        <authorList>
            <person name="Ye Y.-Q."/>
            <person name="Du Z.-J."/>
        </authorList>
    </citation>
    <scope>NUCLEOTIDE SEQUENCE [LARGE SCALE GENOMIC DNA]</scope>
    <source>
        <strain evidence="2 3">SDUM287046</strain>
    </source>
</reference>
<accession>A0ABT8DD43</accession>
<dbReference type="EC" id="2.1.1.-" evidence="2"/>
<comment type="caution">
    <text evidence="2">The sequence shown here is derived from an EMBL/GenBank/DDBJ whole genome shotgun (WGS) entry which is preliminary data.</text>
</comment>
<dbReference type="Gene3D" id="3.40.50.150">
    <property type="entry name" value="Vaccinia Virus protein VP39"/>
    <property type="match status" value="1"/>
</dbReference>
<dbReference type="SUPFAM" id="SSF53335">
    <property type="entry name" value="S-adenosyl-L-methionine-dependent methyltransferases"/>
    <property type="match status" value="1"/>
</dbReference>
<dbReference type="CDD" id="cd02440">
    <property type="entry name" value="AdoMet_MTases"/>
    <property type="match status" value="1"/>
</dbReference>
<keyword evidence="2" id="KW-0378">Hydrolase</keyword>
<dbReference type="PANTHER" id="PTHR43861:SF3">
    <property type="entry name" value="PUTATIVE (AFU_ORTHOLOGUE AFUA_2G14390)-RELATED"/>
    <property type="match status" value="1"/>
</dbReference>
<sequence>MEHYNEDYFRWQKARGEFGGISNIFKFKDYIKETDNVIDFGSGGGYLLKNLKCKNKIGIEINDTAREFAKTIGITSFKNADAIEDGWADVIISNHALEHVENPLEEIKYLNRKLKRGGKIVFVVPHERRKKYVEGNIHNHFFTWAEINLGNLFNHAGFTVLEVKDLKFTNPPGYTFLRKVLGSNLFHVSGYIYHIFRSTFQRFYKSDITQIRIVAEK</sequence>
<evidence type="ECO:0000313" key="2">
    <source>
        <dbReference type="EMBL" id="MDN3723106.1"/>
    </source>
</evidence>
<evidence type="ECO:0000313" key="3">
    <source>
        <dbReference type="Proteomes" id="UP001244787"/>
    </source>
</evidence>
<keyword evidence="2" id="KW-0489">Methyltransferase</keyword>
<protein>
    <submittedName>
        <fullName evidence="2">Class I SAM-dependent methyltransferase</fullName>
        <ecNumber evidence="2">2.1.1.-</ecNumber>
    </submittedName>
</protein>
<keyword evidence="3" id="KW-1185">Reference proteome</keyword>
<dbReference type="GO" id="GO:0016787">
    <property type="term" value="F:hydrolase activity"/>
    <property type="evidence" value="ECO:0007669"/>
    <property type="project" value="UniProtKB-KW"/>
</dbReference>
<keyword evidence="1 2" id="KW-0808">Transferase</keyword>
<organism evidence="2 3">
    <name type="scientific">Aequorivita aurantiaca</name>
    <dbReference type="NCBI Taxonomy" id="3053356"/>
    <lineage>
        <taxon>Bacteria</taxon>
        <taxon>Pseudomonadati</taxon>
        <taxon>Bacteroidota</taxon>
        <taxon>Flavobacteriia</taxon>
        <taxon>Flavobacteriales</taxon>
        <taxon>Flavobacteriaceae</taxon>
        <taxon>Aequorivita</taxon>
    </lineage>
</organism>
<gene>
    <name evidence="2" type="ORF">QRD02_01825</name>
</gene>
<dbReference type="GO" id="GO:0008168">
    <property type="term" value="F:methyltransferase activity"/>
    <property type="evidence" value="ECO:0007669"/>
    <property type="project" value="UniProtKB-KW"/>
</dbReference>
<dbReference type="Pfam" id="PF13489">
    <property type="entry name" value="Methyltransf_23"/>
    <property type="match status" value="1"/>
</dbReference>
<dbReference type="PANTHER" id="PTHR43861">
    <property type="entry name" value="TRANS-ACONITATE 2-METHYLTRANSFERASE-RELATED"/>
    <property type="match status" value="1"/>
</dbReference>
<dbReference type="RefSeq" id="WP_290253184.1">
    <property type="nucleotide sequence ID" value="NZ_JAUGQQ010000001.1"/>
</dbReference>
<dbReference type="EMBL" id="JAUGQQ010000001">
    <property type="protein sequence ID" value="MDN3723106.1"/>
    <property type="molecule type" value="Genomic_DNA"/>
</dbReference>
<evidence type="ECO:0000256" key="1">
    <source>
        <dbReference type="ARBA" id="ARBA00022679"/>
    </source>
</evidence>
<dbReference type="GO" id="GO:0032259">
    <property type="term" value="P:methylation"/>
    <property type="evidence" value="ECO:0007669"/>
    <property type="project" value="UniProtKB-KW"/>
</dbReference>
<name>A0ABT8DD43_9FLAO</name>
<dbReference type="Proteomes" id="UP001244787">
    <property type="component" value="Unassembled WGS sequence"/>
</dbReference>